<protein>
    <submittedName>
        <fullName evidence="2">Uncharacterized protein</fullName>
    </submittedName>
</protein>
<organism evidence="2 3">
    <name type="scientific">Trichogramma kaykai</name>
    <dbReference type="NCBI Taxonomy" id="54128"/>
    <lineage>
        <taxon>Eukaryota</taxon>
        <taxon>Metazoa</taxon>
        <taxon>Ecdysozoa</taxon>
        <taxon>Arthropoda</taxon>
        <taxon>Hexapoda</taxon>
        <taxon>Insecta</taxon>
        <taxon>Pterygota</taxon>
        <taxon>Neoptera</taxon>
        <taxon>Endopterygota</taxon>
        <taxon>Hymenoptera</taxon>
        <taxon>Apocrita</taxon>
        <taxon>Proctotrupomorpha</taxon>
        <taxon>Chalcidoidea</taxon>
        <taxon>Trichogrammatidae</taxon>
        <taxon>Trichogramma</taxon>
    </lineage>
</organism>
<reference evidence="2 3" key="1">
    <citation type="journal article" date="2024" name="bioRxiv">
        <title>A reference genome for Trichogramma kaykai: A tiny desert-dwelling parasitoid wasp with competing sex-ratio distorters.</title>
        <authorList>
            <person name="Culotta J."/>
            <person name="Lindsey A.R."/>
        </authorList>
    </citation>
    <scope>NUCLEOTIDE SEQUENCE [LARGE SCALE GENOMIC DNA]</scope>
    <source>
        <strain evidence="2 3">KSX58</strain>
    </source>
</reference>
<comment type="caution">
    <text evidence="2">The sequence shown here is derived from an EMBL/GenBank/DDBJ whole genome shotgun (WGS) entry which is preliminary data.</text>
</comment>
<evidence type="ECO:0000313" key="2">
    <source>
        <dbReference type="EMBL" id="KAL3402549.1"/>
    </source>
</evidence>
<keyword evidence="3" id="KW-1185">Reference proteome</keyword>
<proteinExistence type="predicted"/>
<feature type="transmembrane region" description="Helical" evidence="1">
    <location>
        <begin position="41"/>
        <end position="62"/>
    </location>
</feature>
<dbReference type="EMBL" id="JBJJXI010000034">
    <property type="protein sequence ID" value="KAL3402549.1"/>
    <property type="molecule type" value="Genomic_DNA"/>
</dbReference>
<accession>A0ABD2XBC2</accession>
<dbReference type="AlphaFoldDB" id="A0ABD2XBC2"/>
<keyword evidence="1" id="KW-1133">Transmembrane helix</keyword>
<evidence type="ECO:0000256" key="1">
    <source>
        <dbReference type="SAM" id="Phobius"/>
    </source>
</evidence>
<keyword evidence="1" id="KW-0472">Membrane</keyword>
<sequence length="108" mass="12005">MEILPRIHFTMDSSFLRLAPGISPTSVNLRVKARSRSRSNFVVVLGSAAVFAGCAPFTTFVLRNMIMTREYTANTERDTQKVYYPIGSPVGLKTAPTFNKTHSHAAQR</sequence>
<name>A0ABD2XBC2_9HYME</name>
<dbReference type="Proteomes" id="UP001627154">
    <property type="component" value="Unassembled WGS sequence"/>
</dbReference>
<keyword evidence="1" id="KW-0812">Transmembrane</keyword>
<evidence type="ECO:0000313" key="3">
    <source>
        <dbReference type="Proteomes" id="UP001627154"/>
    </source>
</evidence>
<gene>
    <name evidence="2" type="ORF">TKK_004495</name>
</gene>